<name>A0ABR8QV93_9BACI</name>
<accession>A0ABR8QV93</accession>
<keyword evidence="2" id="KW-0946">Virion</keyword>
<keyword evidence="2" id="KW-0167">Capsid protein</keyword>
<gene>
    <name evidence="2" type="ORF">H9655_20450</name>
</gene>
<dbReference type="RefSeq" id="WP_191817083.1">
    <property type="nucleotide sequence ID" value="NZ_JACSQT010000016.1"/>
</dbReference>
<reference evidence="2 3" key="1">
    <citation type="submission" date="2020-08" db="EMBL/GenBank/DDBJ databases">
        <title>A Genomic Blueprint of the Chicken Gut Microbiome.</title>
        <authorList>
            <person name="Gilroy R."/>
            <person name="Ravi A."/>
            <person name="Getino M."/>
            <person name="Pursley I."/>
            <person name="Horton D.L."/>
            <person name="Alikhan N.-F."/>
            <person name="Baker D."/>
            <person name="Gharbi K."/>
            <person name="Hall N."/>
            <person name="Watson M."/>
            <person name="Adriaenssens E.M."/>
            <person name="Foster-Nyarko E."/>
            <person name="Jarju S."/>
            <person name="Secka A."/>
            <person name="Antonio M."/>
            <person name="Oren A."/>
            <person name="Chaudhuri R."/>
            <person name="La Ragione R.M."/>
            <person name="Hildebrand F."/>
            <person name="Pallen M.J."/>
        </authorList>
    </citation>
    <scope>NUCLEOTIDE SEQUENCE [LARGE SCALE GENOMIC DNA]</scope>
    <source>
        <strain evidence="2 3">Sa5YUA1</strain>
    </source>
</reference>
<proteinExistence type="predicted"/>
<keyword evidence="3" id="KW-1185">Reference proteome</keyword>
<evidence type="ECO:0000256" key="1">
    <source>
        <dbReference type="SAM" id="MobiDB-lite"/>
    </source>
</evidence>
<evidence type="ECO:0000313" key="2">
    <source>
        <dbReference type="EMBL" id="MBD7939418.1"/>
    </source>
</evidence>
<feature type="region of interest" description="Disordered" evidence="1">
    <location>
        <begin position="1"/>
        <end position="20"/>
    </location>
</feature>
<comment type="caution">
    <text evidence="2">The sequence shown here is derived from an EMBL/GenBank/DDBJ whole genome shotgun (WGS) entry which is preliminary data.</text>
</comment>
<dbReference type="EMBL" id="JACSQT010000016">
    <property type="protein sequence ID" value="MBD7939418.1"/>
    <property type="molecule type" value="Genomic_DNA"/>
</dbReference>
<evidence type="ECO:0000313" key="3">
    <source>
        <dbReference type="Proteomes" id="UP000657931"/>
    </source>
</evidence>
<dbReference type="InterPro" id="IPR012851">
    <property type="entry name" value="Spore_coat_CotF-like"/>
</dbReference>
<organism evidence="2 3">
    <name type="scientific">Cytobacillus stercorigallinarum</name>
    <dbReference type="NCBI Taxonomy" id="2762240"/>
    <lineage>
        <taxon>Bacteria</taxon>
        <taxon>Bacillati</taxon>
        <taxon>Bacillota</taxon>
        <taxon>Bacilli</taxon>
        <taxon>Bacillales</taxon>
        <taxon>Bacillaceae</taxon>
        <taxon>Cytobacillus</taxon>
    </lineage>
</organism>
<sequence length="113" mass="13361">MTNSKKVQNPEKQIAKTSQMNDRDFTNDLLAMEKYMSDSYSIYLNEASNQTLYGDFMRIFTETKNEQRHLYNLMFERGWYSLDAADQQSLQQSYQQFQGYSTQFPYGTNGNIQ</sequence>
<dbReference type="Pfam" id="PF07875">
    <property type="entry name" value="Coat_F"/>
    <property type="match status" value="1"/>
</dbReference>
<dbReference type="Proteomes" id="UP000657931">
    <property type="component" value="Unassembled WGS sequence"/>
</dbReference>
<protein>
    <submittedName>
        <fullName evidence="2">Spore coat protein</fullName>
    </submittedName>
</protein>